<reference evidence="2 3" key="1">
    <citation type="submission" date="2024-04" db="EMBL/GenBank/DDBJ databases">
        <authorList>
            <person name="Fracassetti M."/>
        </authorList>
    </citation>
    <scope>NUCLEOTIDE SEQUENCE [LARGE SCALE GENOMIC DNA]</scope>
</reference>
<evidence type="ECO:0000313" key="3">
    <source>
        <dbReference type="Proteomes" id="UP001497516"/>
    </source>
</evidence>
<dbReference type="Pfam" id="PF13966">
    <property type="entry name" value="zf-RVT"/>
    <property type="match status" value="1"/>
</dbReference>
<protein>
    <recommendedName>
        <fullName evidence="1">Reverse transcriptase zinc-binding domain-containing protein</fullName>
    </recommendedName>
</protein>
<dbReference type="Proteomes" id="UP001497516">
    <property type="component" value="Chromosome 5"/>
</dbReference>
<dbReference type="AlphaFoldDB" id="A0AAV2ENY0"/>
<organism evidence="2 3">
    <name type="scientific">Linum trigynum</name>
    <dbReference type="NCBI Taxonomy" id="586398"/>
    <lineage>
        <taxon>Eukaryota</taxon>
        <taxon>Viridiplantae</taxon>
        <taxon>Streptophyta</taxon>
        <taxon>Embryophyta</taxon>
        <taxon>Tracheophyta</taxon>
        <taxon>Spermatophyta</taxon>
        <taxon>Magnoliopsida</taxon>
        <taxon>eudicotyledons</taxon>
        <taxon>Gunneridae</taxon>
        <taxon>Pentapetalae</taxon>
        <taxon>rosids</taxon>
        <taxon>fabids</taxon>
        <taxon>Malpighiales</taxon>
        <taxon>Linaceae</taxon>
        <taxon>Linum</taxon>
    </lineage>
</organism>
<sequence length="325" mass="37039">MYGRQLLEVGLRWQIGNGRTASLIHSQWIPRFQLDSPSYNPQILPGEGDPKVADVICQGEGRWCDTKLSQWFDPSTCRTIKAIPLPRQNMEDKMIWHDTKDGVFTVKSAYHLAVSLDRRKGGWKSLASWMDKASWVRLWNANIPPKLKVFVWQILNRALPTTEALIERKVPIHPRYPVCWASSETMEHLFLDCPVAGALWDYSGLDYLGEGLPRHTFPYFLKKLLALIHQPTLFMAVVAVLWRIWRSRNWVVFEGKQFGFPALMRQFHQQYEEWMALPLAGPMHVSCPTGSHQLAPVAADSIVCMWDGATKSGCHSAGGIVLFTP</sequence>
<evidence type="ECO:0000313" key="2">
    <source>
        <dbReference type="EMBL" id="CAL1387308.1"/>
    </source>
</evidence>
<accession>A0AAV2ENY0</accession>
<proteinExistence type="predicted"/>
<dbReference type="EMBL" id="OZ034818">
    <property type="protein sequence ID" value="CAL1387308.1"/>
    <property type="molecule type" value="Genomic_DNA"/>
</dbReference>
<keyword evidence="3" id="KW-1185">Reference proteome</keyword>
<dbReference type="InterPro" id="IPR026960">
    <property type="entry name" value="RVT-Znf"/>
</dbReference>
<gene>
    <name evidence="2" type="ORF">LTRI10_LOCUS28304</name>
</gene>
<name>A0AAV2ENY0_9ROSI</name>
<evidence type="ECO:0000259" key="1">
    <source>
        <dbReference type="Pfam" id="PF13966"/>
    </source>
</evidence>
<feature type="domain" description="Reverse transcriptase zinc-binding" evidence="1">
    <location>
        <begin position="104"/>
        <end position="200"/>
    </location>
</feature>